<protein>
    <submittedName>
        <fullName evidence="7">Aryl-phospho-beta-D-glucosidase</fullName>
    </submittedName>
</protein>
<dbReference type="InterPro" id="IPR033132">
    <property type="entry name" value="GH_1_N_CS"/>
</dbReference>
<dbReference type="Gene3D" id="3.20.20.80">
    <property type="entry name" value="Glycosidases"/>
    <property type="match status" value="1"/>
</dbReference>
<dbReference type="InterPro" id="IPR001360">
    <property type="entry name" value="Glyco_hydro_1"/>
</dbReference>
<dbReference type="InterPro" id="IPR017853">
    <property type="entry name" value="GH"/>
</dbReference>
<dbReference type="PROSITE" id="PS00572">
    <property type="entry name" value="GLYCOSYL_HYDROL_F1_1"/>
    <property type="match status" value="1"/>
</dbReference>
<dbReference type="AlphaFoldDB" id="A0A1U7NQ48"/>
<dbReference type="OrthoDB" id="2339329at2"/>
<evidence type="ECO:0000256" key="3">
    <source>
        <dbReference type="ARBA" id="ARBA00023295"/>
    </source>
</evidence>
<keyword evidence="8" id="KW-1185">Reference proteome</keyword>
<dbReference type="RefSeq" id="WP_076340508.1">
    <property type="nucleotide sequence ID" value="NZ_CAJTMI010000015.1"/>
</dbReference>
<dbReference type="GO" id="GO:0005829">
    <property type="term" value="C:cytosol"/>
    <property type="evidence" value="ECO:0007669"/>
    <property type="project" value="TreeGrafter"/>
</dbReference>
<evidence type="ECO:0000256" key="6">
    <source>
        <dbReference type="RuleBase" id="RU004468"/>
    </source>
</evidence>
<evidence type="ECO:0000313" key="8">
    <source>
        <dbReference type="Proteomes" id="UP000186705"/>
    </source>
</evidence>
<dbReference type="GO" id="GO:0016052">
    <property type="term" value="P:carbohydrate catabolic process"/>
    <property type="evidence" value="ECO:0007669"/>
    <property type="project" value="TreeGrafter"/>
</dbReference>
<sequence>MLIKDTNKEFPKDFLWGSASAAYQVEGAWDEDGKGRSVWDEFVRIPGKTFKATTGDKAVDHYHRFEEDVALMKEMGLKTYRFSIAWTRIFPNGKGEVNEEGIAFYDRLINELINNDITPMITVFHWDLPQALQDEYNGWESRKIVDDFVNYASMLFSRFGDRVKHWIILNEQNVFTSHGWLMGMHPPGKVQDMKMFYQVNHHAFMAHAKSVLALKALWPDALVGSSFAFGPAYAKSEKPEDAMAKMDYDDLQSYYWMDVYAYGRYPRAALAQLKSMNVAPHFEAGDEEILKLAAQNIDFMGVNYYQTTVAEYNPVDGVGMSNKVNTTGKKGTSEVQGMPGLYKNPKNEFLKTTDWDWTIDPEGLRFACRDITSRYDLPIVISENGLGAFDHLENGKVHDPYRIEYLKAHLIELKKAIDEGCRVLAYCTWSFTDLLSWLNGYQKRYGFVFVDREEDEESGTLNRIPKDSFYWYQYTIKTNGAELEE</sequence>
<proteinExistence type="inferred from homology"/>
<evidence type="ECO:0000313" key="7">
    <source>
        <dbReference type="EMBL" id="OLU47762.1"/>
    </source>
</evidence>
<dbReference type="FunFam" id="3.20.20.80:FF:000004">
    <property type="entry name" value="Beta-glucosidase 6-phospho-beta-glucosidase"/>
    <property type="match status" value="1"/>
</dbReference>
<dbReference type="STRING" id="1862672.BO225_01440"/>
<dbReference type="SUPFAM" id="SSF51445">
    <property type="entry name" value="(Trans)glycosidases"/>
    <property type="match status" value="1"/>
</dbReference>
<dbReference type="PROSITE" id="PS00653">
    <property type="entry name" value="GLYCOSYL_HYDROL_F1_2"/>
    <property type="match status" value="1"/>
</dbReference>
<gene>
    <name evidence="7" type="ORF">BO225_01440</name>
</gene>
<name>A0A1U7NQ48_9FIRM</name>
<dbReference type="PANTHER" id="PTHR10353">
    <property type="entry name" value="GLYCOSYL HYDROLASE"/>
    <property type="match status" value="1"/>
</dbReference>
<dbReference type="GeneID" id="78274610"/>
<comment type="caution">
    <text evidence="7">The sequence shown here is derived from an EMBL/GenBank/DDBJ whole genome shotgun (WGS) entry which is preliminary data.</text>
</comment>
<evidence type="ECO:0000256" key="4">
    <source>
        <dbReference type="PROSITE-ProRule" id="PRU10055"/>
    </source>
</evidence>
<evidence type="ECO:0000256" key="5">
    <source>
        <dbReference type="RuleBase" id="RU003690"/>
    </source>
</evidence>
<feature type="active site" description="Nucleophile" evidence="4">
    <location>
        <position position="383"/>
    </location>
</feature>
<evidence type="ECO:0000256" key="1">
    <source>
        <dbReference type="ARBA" id="ARBA00010838"/>
    </source>
</evidence>
<dbReference type="EMBL" id="MPKA01000042">
    <property type="protein sequence ID" value="OLU47762.1"/>
    <property type="molecule type" value="Genomic_DNA"/>
</dbReference>
<dbReference type="InterPro" id="IPR018120">
    <property type="entry name" value="Glyco_hydro_1_AS"/>
</dbReference>
<keyword evidence="2 6" id="KW-0378">Hydrolase</keyword>
<dbReference type="Pfam" id="PF00232">
    <property type="entry name" value="Glyco_hydro_1"/>
    <property type="match status" value="1"/>
</dbReference>
<dbReference type="Proteomes" id="UP000186705">
    <property type="component" value="Unassembled WGS sequence"/>
</dbReference>
<reference evidence="7 8" key="1">
    <citation type="submission" date="2016-11" db="EMBL/GenBank/DDBJ databases">
        <title>Description of two novel members of the family Erysipelotrichaceae: Ileibacterium lipovorans gen. nov., sp. nov. and Dubosiella newyorkensis, gen. nov., sp. nov.</title>
        <authorList>
            <person name="Cox L.M."/>
            <person name="Sohn J."/>
            <person name="Tyrrell K.L."/>
            <person name="Citron D.M."/>
            <person name="Lawson P.A."/>
            <person name="Patel N.B."/>
            <person name="Iizumi T."/>
            <person name="Perez-Perez G.I."/>
            <person name="Goldstein E.J."/>
            <person name="Blaser M.J."/>
        </authorList>
    </citation>
    <scope>NUCLEOTIDE SEQUENCE [LARGE SCALE GENOMIC DNA]</scope>
    <source>
        <strain evidence="7 8">NYU-BL-A4</strain>
    </source>
</reference>
<dbReference type="PANTHER" id="PTHR10353:SF136">
    <property type="entry name" value="ARYL-PHOSPHO-BETA-D-GLUCOSIDASE BGLC"/>
    <property type="match status" value="1"/>
</dbReference>
<evidence type="ECO:0000256" key="2">
    <source>
        <dbReference type="ARBA" id="ARBA00022801"/>
    </source>
</evidence>
<dbReference type="GO" id="GO:0008422">
    <property type="term" value="F:beta-glucosidase activity"/>
    <property type="evidence" value="ECO:0007669"/>
    <property type="project" value="TreeGrafter"/>
</dbReference>
<organism evidence="7 8">
    <name type="scientific">Dubosiella newyorkensis</name>
    <dbReference type="NCBI Taxonomy" id="1862672"/>
    <lineage>
        <taxon>Bacteria</taxon>
        <taxon>Bacillati</taxon>
        <taxon>Bacillota</taxon>
        <taxon>Erysipelotrichia</taxon>
        <taxon>Erysipelotrichales</taxon>
        <taxon>Erysipelotrichaceae</taxon>
        <taxon>Dubosiella</taxon>
    </lineage>
</organism>
<accession>A0A1U7NQ48</accession>
<comment type="similarity">
    <text evidence="1 5">Belongs to the glycosyl hydrolase 1 family.</text>
</comment>
<keyword evidence="3 6" id="KW-0326">Glycosidase</keyword>
<dbReference type="PRINTS" id="PR00131">
    <property type="entry name" value="GLHYDRLASE1"/>
</dbReference>